<dbReference type="InterPro" id="IPR001940">
    <property type="entry name" value="Peptidase_S1C"/>
</dbReference>
<evidence type="ECO:0000256" key="16">
    <source>
        <dbReference type="ARBA" id="ARBA00023145"/>
    </source>
</evidence>
<sequence length="447" mass="48035">MLLSKLRLRVSVLLLRGGSFHPQCTASLAGTTQHQQYTNHGGYRHQSSWENRSKRGNGENRWSTAKSIATVSGAVLGMLSYLTYHRETFFGLPSVSAIGLTGDSGGSSDTATKPASRRRQELNFIADAVEVSAPAVVYIEIRDTQRVDYYTREPLTVSNGSGFIIEPDGLILTNAHVVVSQPYTVVTVRLQDGRTFPGVVEHVDQRSDLATVRIQCAGLPTLRMGCSGDLRVGEFVIALGSPLALSNTVTAGVVSSTHRASEEIGLRGRDINYIQTDAAITFGNSGGPLVNLDGEAIGINSMKVTAGISFAIPIDHAKEFLKRINGEKTEGRTGVFGSDGAKGRSKQYLGITMLTLTPDIIGELQRRSPTFPANVRSGILVWKVIRGSPAHAGGISPGDVITHINGKEIKSSNDVYDILAQQLPLLTITVFRDGQTLTVKVLPVAQR</sequence>
<evidence type="ECO:0000259" key="20">
    <source>
        <dbReference type="PROSITE" id="PS50106"/>
    </source>
</evidence>
<accession>A0A2M3ZAZ8</accession>
<evidence type="ECO:0000256" key="19">
    <source>
        <dbReference type="SAM" id="MobiDB-lite"/>
    </source>
</evidence>
<comment type="catalytic activity">
    <reaction evidence="1">
        <text>Cleavage of non-polar aliphatic amino-acids at the P1 position, with a preference for Val, Ile and Met. At the P2 and P3 positions, Arg is selected most strongly with a secondary preference for other hydrophilic residues.</text>
        <dbReference type="EC" id="3.4.21.108"/>
    </reaction>
</comment>
<dbReference type="PROSITE" id="PS50106">
    <property type="entry name" value="PDZ"/>
    <property type="match status" value="1"/>
</dbReference>
<keyword evidence="14" id="KW-0496">Mitochondrion</keyword>
<evidence type="ECO:0000256" key="17">
    <source>
        <dbReference type="ARBA" id="ARBA00029644"/>
    </source>
</evidence>
<dbReference type="GO" id="GO:0005758">
    <property type="term" value="C:mitochondrial intermembrane space"/>
    <property type="evidence" value="ECO:0007669"/>
    <property type="project" value="UniProtKB-SubCell"/>
</dbReference>
<comment type="subcellular location">
    <subcellularLocation>
        <location evidence="3">Mitochondrion intermembrane space</location>
        <topology evidence="3">Single-pass membrane protein</topology>
    </subcellularLocation>
    <subcellularLocation>
        <location evidence="2">Mitochondrion membrane</location>
        <topology evidence="2">Single-pass membrane protein</topology>
    </subcellularLocation>
</comment>
<dbReference type="GO" id="GO:0006915">
    <property type="term" value="P:apoptotic process"/>
    <property type="evidence" value="ECO:0007669"/>
    <property type="project" value="UniProtKB-KW"/>
</dbReference>
<keyword evidence="12" id="KW-0809">Transit peptide</keyword>
<feature type="region of interest" description="Disordered" evidence="19">
    <location>
        <begin position="37"/>
        <end position="61"/>
    </location>
</feature>
<evidence type="ECO:0000256" key="10">
    <source>
        <dbReference type="ARBA" id="ARBA00022801"/>
    </source>
</evidence>
<dbReference type="Gene3D" id="2.30.42.10">
    <property type="match status" value="1"/>
</dbReference>
<keyword evidence="11" id="KW-0720">Serine protease</keyword>
<dbReference type="PANTHER" id="PTHR22939:SF129">
    <property type="entry name" value="SERINE PROTEASE HTRA2, MITOCHONDRIAL"/>
    <property type="match status" value="1"/>
</dbReference>
<proteinExistence type="inferred from homology"/>
<evidence type="ECO:0000256" key="14">
    <source>
        <dbReference type="ARBA" id="ARBA00023128"/>
    </source>
</evidence>
<evidence type="ECO:0000256" key="6">
    <source>
        <dbReference type="ARBA" id="ARBA00016929"/>
    </source>
</evidence>
<dbReference type="GO" id="GO:0031966">
    <property type="term" value="C:mitochondrial membrane"/>
    <property type="evidence" value="ECO:0007669"/>
    <property type="project" value="UniProtKB-SubCell"/>
</dbReference>
<evidence type="ECO:0000256" key="15">
    <source>
        <dbReference type="ARBA" id="ARBA00023136"/>
    </source>
</evidence>
<dbReference type="PANTHER" id="PTHR22939">
    <property type="entry name" value="SERINE PROTEASE FAMILY S1C HTRA-RELATED"/>
    <property type="match status" value="1"/>
</dbReference>
<dbReference type="SMART" id="SM00228">
    <property type="entry name" value="PDZ"/>
    <property type="match status" value="1"/>
</dbReference>
<dbReference type="EMBL" id="GGFM01004966">
    <property type="protein sequence ID" value="MBW25717.1"/>
    <property type="molecule type" value="Transcribed_RNA"/>
</dbReference>
<evidence type="ECO:0000256" key="9">
    <source>
        <dbReference type="ARBA" id="ARBA00022703"/>
    </source>
</evidence>
<organism evidence="21">
    <name type="scientific">Anopheles braziliensis</name>
    <dbReference type="NCBI Taxonomy" id="58242"/>
    <lineage>
        <taxon>Eukaryota</taxon>
        <taxon>Metazoa</taxon>
        <taxon>Ecdysozoa</taxon>
        <taxon>Arthropoda</taxon>
        <taxon>Hexapoda</taxon>
        <taxon>Insecta</taxon>
        <taxon>Pterygota</taxon>
        <taxon>Neoptera</taxon>
        <taxon>Endopterygota</taxon>
        <taxon>Diptera</taxon>
        <taxon>Nematocera</taxon>
        <taxon>Culicoidea</taxon>
        <taxon>Culicidae</taxon>
        <taxon>Anophelinae</taxon>
        <taxon>Anopheles</taxon>
    </lineage>
</organism>
<name>A0A2M3ZAZ8_9DIPT</name>
<dbReference type="SUPFAM" id="SSF50494">
    <property type="entry name" value="Trypsin-like serine proteases"/>
    <property type="match status" value="1"/>
</dbReference>
<dbReference type="AlphaFoldDB" id="A0A2M3ZAZ8"/>
<dbReference type="SUPFAM" id="SSF50156">
    <property type="entry name" value="PDZ domain-like"/>
    <property type="match status" value="1"/>
</dbReference>
<dbReference type="CDD" id="cd06785">
    <property type="entry name" value="cpPDZ_HtrA-like"/>
    <property type="match status" value="1"/>
</dbReference>
<dbReference type="GO" id="GO:0006508">
    <property type="term" value="P:proteolysis"/>
    <property type="evidence" value="ECO:0007669"/>
    <property type="project" value="UniProtKB-KW"/>
</dbReference>
<protein>
    <recommendedName>
        <fullName evidence="6">Serine protease HTRA2, mitochondrial</fullName>
        <ecNumber evidence="5">3.4.21.108</ecNumber>
    </recommendedName>
    <alternativeName>
        <fullName evidence="17">High temperature requirement protein A2</fullName>
    </alternativeName>
</protein>
<dbReference type="FunFam" id="2.40.10.120:FF:000004">
    <property type="entry name" value="Serine protease HTRA2, mitochondrial"/>
    <property type="match status" value="1"/>
</dbReference>
<dbReference type="GO" id="GO:0043065">
    <property type="term" value="P:positive regulation of apoptotic process"/>
    <property type="evidence" value="ECO:0007669"/>
    <property type="project" value="TreeGrafter"/>
</dbReference>
<evidence type="ECO:0000256" key="7">
    <source>
        <dbReference type="ARBA" id="ARBA00022670"/>
    </source>
</evidence>
<evidence type="ECO:0000256" key="8">
    <source>
        <dbReference type="ARBA" id="ARBA00022692"/>
    </source>
</evidence>
<keyword evidence="9" id="KW-0053">Apoptosis</keyword>
<dbReference type="InterPro" id="IPR009003">
    <property type="entry name" value="Peptidase_S1_PA"/>
</dbReference>
<keyword evidence="15" id="KW-0472">Membrane</keyword>
<reference evidence="21" key="1">
    <citation type="submission" date="2018-01" db="EMBL/GenBank/DDBJ databases">
        <title>An insight into the sialome of Amazonian anophelines.</title>
        <authorList>
            <person name="Ribeiro J.M."/>
            <person name="Scarpassa V."/>
            <person name="Calvo E."/>
        </authorList>
    </citation>
    <scope>NUCLEOTIDE SEQUENCE</scope>
    <source>
        <tissue evidence="21">Salivary glands</tissue>
    </source>
</reference>
<keyword evidence="7 21" id="KW-0645">Protease</keyword>
<dbReference type="Pfam" id="PF13365">
    <property type="entry name" value="Trypsin_2"/>
    <property type="match status" value="1"/>
</dbReference>
<evidence type="ECO:0000256" key="5">
    <source>
        <dbReference type="ARBA" id="ARBA00013033"/>
    </source>
</evidence>
<comment type="similarity">
    <text evidence="4">Belongs to the peptidase S1C family.</text>
</comment>
<evidence type="ECO:0000256" key="11">
    <source>
        <dbReference type="ARBA" id="ARBA00022825"/>
    </source>
</evidence>
<evidence type="ECO:0000313" key="21">
    <source>
        <dbReference type="EMBL" id="MBW25717.1"/>
    </source>
</evidence>
<keyword evidence="8" id="KW-0812">Transmembrane</keyword>
<dbReference type="InterPro" id="IPR001478">
    <property type="entry name" value="PDZ"/>
</dbReference>
<feature type="compositionally biased region" description="Polar residues" evidence="19">
    <location>
        <begin position="37"/>
        <end position="50"/>
    </location>
</feature>
<evidence type="ECO:0000256" key="1">
    <source>
        <dbReference type="ARBA" id="ARBA00001760"/>
    </source>
</evidence>
<evidence type="ECO:0000256" key="18">
    <source>
        <dbReference type="ARBA" id="ARBA00035606"/>
    </source>
</evidence>
<keyword evidence="13" id="KW-1133">Transmembrane helix</keyword>
<evidence type="ECO:0000256" key="2">
    <source>
        <dbReference type="ARBA" id="ARBA00004304"/>
    </source>
</evidence>
<comment type="function">
    <text evidence="18">Serine protease that shows proteolytic activity against a non-specific substrate beta-casein. Promotes or induces cell death either by direct binding to and inhibition of BIRC proteins (also called inhibitor of apoptosis proteins, IAPs), leading to an increase in caspase activity, or by a BIRC inhibition-independent, caspase-independent and serine protease activity-dependent mechanism. Can antagonize antiapoptotic activity of th/Diap1 by directly inducing the degradation of th/Diap1.</text>
</comment>
<dbReference type="GO" id="GO:0007005">
    <property type="term" value="P:mitochondrion organization"/>
    <property type="evidence" value="ECO:0007669"/>
    <property type="project" value="UniProtKB-ARBA"/>
</dbReference>
<dbReference type="GO" id="GO:0004252">
    <property type="term" value="F:serine-type endopeptidase activity"/>
    <property type="evidence" value="ECO:0007669"/>
    <property type="project" value="InterPro"/>
</dbReference>
<evidence type="ECO:0000256" key="4">
    <source>
        <dbReference type="ARBA" id="ARBA00010541"/>
    </source>
</evidence>
<evidence type="ECO:0000256" key="13">
    <source>
        <dbReference type="ARBA" id="ARBA00022989"/>
    </source>
</evidence>
<evidence type="ECO:0000256" key="3">
    <source>
        <dbReference type="ARBA" id="ARBA00004375"/>
    </source>
</evidence>
<keyword evidence="16" id="KW-0865">Zymogen</keyword>
<dbReference type="PRINTS" id="PR00834">
    <property type="entry name" value="PROTEASES2C"/>
</dbReference>
<evidence type="ECO:0000256" key="12">
    <source>
        <dbReference type="ARBA" id="ARBA00022946"/>
    </source>
</evidence>
<keyword evidence="10" id="KW-0378">Hydrolase</keyword>
<dbReference type="InterPro" id="IPR036034">
    <property type="entry name" value="PDZ_sf"/>
</dbReference>
<dbReference type="Pfam" id="PF13180">
    <property type="entry name" value="PDZ_2"/>
    <property type="match status" value="1"/>
</dbReference>
<dbReference type="Gene3D" id="2.40.10.120">
    <property type="match status" value="1"/>
</dbReference>
<dbReference type="EC" id="3.4.21.108" evidence="5"/>
<feature type="domain" description="PDZ" evidence="20">
    <location>
        <begin position="378"/>
        <end position="434"/>
    </location>
</feature>